<dbReference type="EMBL" id="JAPDGR010000380">
    <property type="protein sequence ID" value="KAJ2990815.1"/>
    <property type="molecule type" value="Genomic_DNA"/>
</dbReference>
<accession>A0ACC1PGD1</accession>
<sequence>MASITLLRRIRSPVNALLLKYETECSVDCLADNVDSTIQVFHLANLLKLSAELIFKTVWQYQLLKASIFPNSLWGEPGEPHPGRSSFSVLSREKQGQATHRALYSDGLDLESRETVLRLGNFIDRRKFNNPGARLRGRLYPFDPTNTTGYAPQKGLAAPRPNSLVYLENLPELTILGLPVPVFWALIITLFIVLAAGIGGGVGGGLSAQQKSRSGTDASRGEDGNSSGNEGGSGSGSTSSSAAPSPTTSSTADSLVPTDGGCPGIHNLSYTPYSADGKPIPLETNRDPQEFREQCWTNWVNTASTHDILRTYTPTLENCITVCAEYNKAYAANLKNNNGVGGGPCVAVTIVKAHAGFCYLKNGTGTNDTMGAPNMYSSAVLVTS</sequence>
<protein>
    <submittedName>
        <fullName evidence="1">Uncharacterized protein</fullName>
    </submittedName>
</protein>
<comment type="caution">
    <text evidence="1">The sequence shown here is derived from an EMBL/GenBank/DDBJ whole genome shotgun (WGS) entry which is preliminary data.</text>
</comment>
<proteinExistence type="predicted"/>
<organism evidence="1 2">
    <name type="scientific">Xylaria curta</name>
    <dbReference type="NCBI Taxonomy" id="42375"/>
    <lineage>
        <taxon>Eukaryota</taxon>
        <taxon>Fungi</taxon>
        <taxon>Dikarya</taxon>
        <taxon>Ascomycota</taxon>
        <taxon>Pezizomycotina</taxon>
        <taxon>Sordariomycetes</taxon>
        <taxon>Xylariomycetidae</taxon>
        <taxon>Xylariales</taxon>
        <taxon>Xylariaceae</taxon>
        <taxon>Xylaria</taxon>
    </lineage>
</organism>
<gene>
    <name evidence="1" type="ORF">NUW58_g2767</name>
</gene>
<evidence type="ECO:0000313" key="1">
    <source>
        <dbReference type="EMBL" id="KAJ2990815.1"/>
    </source>
</evidence>
<reference evidence="1" key="1">
    <citation type="submission" date="2022-10" db="EMBL/GenBank/DDBJ databases">
        <title>Genome Sequence of Xylaria curta.</title>
        <authorList>
            <person name="Buettner E."/>
        </authorList>
    </citation>
    <scope>NUCLEOTIDE SEQUENCE</scope>
    <source>
        <strain evidence="1">Babe10</strain>
    </source>
</reference>
<name>A0ACC1PGD1_9PEZI</name>
<dbReference type="Proteomes" id="UP001143856">
    <property type="component" value="Unassembled WGS sequence"/>
</dbReference>
<evidence type="ECO:0000313" key="2">
    <source>
        <dbReference type="Proteomes" id="UP001143856"/>
    </source>
</evidence>
<keyword evidence="2" id="KW-1185">Reference proteome</keyword>